<accession>A0AAV4DMY7</accession>
<sequence length="92" mass="10567">MYLYHCFFILLKRAYQPLSRTRSFPAIWTHCLMLLFPAQGRAEIVSNEALQHHNNSRVTQPLTAPIPDIGHQPKLLTELVETLFVVALLLLV</sequence>
<dbReference type="EMBL" id="BLXT01008059">
    <property type="protein sequence ID" value="GFO45472.1"/>
    <property type="molecule type" value="Genomic_DNA"/>
</dbReference>
<gene>
    <name evidence="1" type="ORF">PoB_007197700</name>
</gene>
<protein>
    <recommendedName>
        <fullName evidence="3">Secreted protein</fullName>
    </recommendedName>
</protein>
<comment type="caution">
    <text evidence="1">The sequence shown here is derived from an EMBL/GenBank/DDBJ whole genome shotgun (WGS) entry which is preliminary data.</text>
</comment>
<evidence type="ECO:0000313" key="1">
    <source>
        <dbReference type="EMBL" id="GFO45472.1"/>
    </source>
</evidence>
<evidence type="ECO:0000313" key="2">
    <source>
        <dbReference type="Proteomes" id="UP000735302"/>
    </source>
</evidence>
<dbReference type="Proteomes" id="UP000735302">
    <property type="component" value="Unassembled WGS sequence"/>
</dbReference>
<proteinExistence type="predicted"/>
<reference evidence="1 2" key="1">
    <citation type="journal article" date="2021" name="Elife">
        <title>Chloroplast acquisition without the gene transfer in kleptoplastic sea slugs, Plakobranchus ocellatus.</title>
        <authorList>
            <person name="Maeda T."/>
            <person name="Takahashi S."/>
            <person name="Yoshida T."/>
            <person name="Shimamura S."/>
            <person name="Takaki Y."/>
            <person name="Nagai Y."/>
            <person name="Toyoda A."/>
            <person name="Suzuki Y."/>
            <person name="Arimoto A."/>
            <person name="Ishii H."/>
            <person name="Satoh N."/>
            <person name="Nishiyama T."/>
            <person name="Hasebe M."/>
            <person name="Maruyama T."/>
            <person name="Minagawa J."/>
            <person name="Obokata J."/>
            <person name="Shigenobu S."/>
        </authorList>
    </citation>
    <scope>NUCLEOTIDE SEQUENCE [LARGE SCALE GENOMIC DNA]</scope>
</reference>
<name>A0AAV4DMY7_9GAST</name>
<dbReference type="AlphaFoldDB" id="A0AAV4DMY7"/>
<evidence type="ECO:0008006" key="3">
    <source>
        <dbReference type="Google" id="ProtNLM"/>
    </source>
</evidence>
<keyword evidence="2" id="KW-1185">Reference proteome</keyword>
<organism evidence="1 2">
    <name type="scientific">Plakobranchus ocellatus</name>
    <dbReference type="NCBI Taxonomy" id="259542"/>
    <lineage>
        <taxon>Eukaryota</taxon>
        <taxon>Metazoa</taxon>
        <taxon>Spiralia</taxon>
        <taxon>Lophotrochozoa</taxon>
        <taxon>Mollusca</taxon>
        <taxon>Gastropoda</taxon>
        <taxon>Heterobranchia</taxon>
        <taxon>Euthyneura</taxon>
        <taxon>Panpulmonata</taxon>
        <taxon>Sacoglossa</taxon>
        <taxon>Placobranchoidea</taxon>
        <taxon>Plakobranchidae</taxon>
        <taxon>Plakobranchus</taxon>
    </lineage>
</organism>